<accession>A0A381P4F0</accession>
<evidence type="ECO:0000313" key="1">
    <source>
        <dbReference type="EMBL" id="SUZ61098.1"/>
    </source>
</evidence>
<name>A0A381P4F0_9ZZZZ</name>
<gene>
    <name evidence="1" type="ORF">METZ01_LOCUS13952</name>
</gene>
<sequence length="327" mass="37502">VRRFFFLLLLCLNIGFSQDPVFTQFYNIPESMNPAFAGGSGGSEIGILNRTQWPGLDYSLNSQFFFFDNYIDRYNSGIELTILNQVETVTRYNFTQINLNYSYHVQLSRDWYFYPAISIGMGNKDFAFQNLVLEDQILITQGIINVNTSDPFLLNSNNAKFLDIGAGFLVFNENLWFGGSYKHINKPNISFQDDGESTLDGFLSIHGGYKIPFSRMYSNKEYNLYVNLNYMRQSNYDRVDVGTKMQINDFTFGVFATLAPTSVQSNSHKLTSVNFITNLDYRRFSFGYSYDYNLSSLANTKGVFELSVTYKFDSVFGKNNFIPCGCK</sequence>
<dbReference type="NCBIfam" id="TIGR03519">
    <property type="entry name" value="T9SS_PorP_fam"/>
    <property type="match status" value="1"/>
</dbReference>
<evidence type="ECO:0008006" key="2">
    <source>
        <dbReference type="Google" id="ProtNLM"/>
    </source>
</evidence>
<protein>
    <recommendedName>
        <fullName evidence="2">Type IX secretion system membrane protein PorP/SprF</fullName>
    </recommendedName>
</protein>
<dbReference type="AlphaFoldDB" id="A0A381P4F0"/>
<dbReference type="InterPro" id="IPR019861">
    <property type="entry name" value="PorP/SprF_Bacteroidetes"/>
</dbReference>
<proteinExistence type="predicted"/>
<dbReference type="Pfam" id="PF11751">
    <property type="entry name" value="PorP_SprF"/>
    <property type="match status" value="1"/>
</dbReference>
<reference evidence="1" key="1">
    <citation type="submission" date="2018-05" db="EMBL/GenBank/DDBJ databases">
        <authorList>
            <person name="Lanie J.A."/>
            <person name="Ng W.-L."/>
            <person name="Kazmierczak K.M."/>
            <person name="Andrzejewski T.M."/>
            <person name="Davidsen T.M."/>
            <person name="Wayne K.J."/>
            <person name="Tettelin H."/>
            <person name="Glass J.I."/>
            <person name="Rusch D."/>
            <person name="Podicherti R."/>
            <person name="Tsui H.-C.T."/>
            <person name="Winkler M.E."/>
        </authorList>
    </citation>
    <scope>NUCLEOTIDE SEQUENCE</scope>
</reference>
<organism evidence="1">
    <name type="scientific">marine metagenome</name>
    <dbReference type="NCBI Taxonomy" id="408172"/>
    <lineage>
        <taxon>unclassified sequences</taxon>
        <taxon>metagenomes</taxon>
        <taxon>ecological metagenomes</taxon>
    </lineage>
</organism>
<feature type="non-terminal residue" evidence="1">
    <location>
        <position position="1"/>
    </location>
</feature>
<dbReference type="EMBL" id="UINC01000779">
    <property type="protein sequence ID" value="SUZ61098.1"/>
    <property type="molecule type" value="Genomic_DNA"/>
</dbReference>